<dbReference type="GO" id="GO:0006505">
    <property type="term" value="P:GPI anchor metabolic process"/>
    <property type="evidence" value="ECO:0007669"/>
    <property type="project" value="TreeGrafter"/>
</dbReference>
<comment type="caution">
    <text evidence="13">The sequence shown here is derived from an EMBL/GenBank/DDBJ whole genome shotgun (WGS) entry which is preliminary data.</text>
</comment>
<feature type="transmembrane region" description="Helical" evidence="10">
    <location>
        <begin position="879"/>
        <end position="895"/>
    </location>
</feature>
<dbReference type="GO" id="GO:0015031">
    <property type="term" value="P:protein transport"/>
    <property type="evidence" value="ECO:0007669"/>
    <property type="project" value="UniProtKB-KW"/>
</dbReference>
<feature type="transmembrane region" description="Helical" evidence="10">
    <location>
        <begin position="663"/>
        <end position="689"/>
    </location>
</feature>
<proteinExistence type="inferred from homology"/>
<keyword evidence="4 10" id="KW-0812">Transmembrane</keyword>
<evidence type="ECO:0000256" key="6">
    <source>
        <dbReference type="ARBA" id="ARBA00022824"/>
    </source>
</evidence>
<dbReference type="InterPro" id="IPR039529">
    <property type="entry name" value="PGAP1/BST1"/>
</dbReference>
<evidence type="ECO:0000256" key="10">
    <source>
        <dbReference type="RuleBase" id="RU365011"/>
    </source>
</evidence>
<evidence type="ECO:0000256" key="9">
    <source>
        <dbReference type="ARBA" id="ARBA00023136"/>
    </source>
</evidence>
<comment type="function">
    <text evidence="10">Involved in inositol deacylation of GPI-anchored proteins which plays important roles in the quality control and ER-associated degradation of GPI-anchored proteins.</text>
</comment>
<reference evidence="13" key="1">
    <citation type="submission" date="2022-07" db="EMBL/GenBank/DDBJ databases">
        <title>The genome of Lyophyllum shimeji provides insight into the initial evolution of ectomycorrhizal fungal genome.</title>
        <authorList>
            <person name="Kobayashi Y."/>
            <person name="Shibata T."/>
            <person name="Hirakawa H."/>
            <person name="Shigenobu S."/>
            <person name="Nishiyama T."/>
            <person name="Yamada A."/>
            <person name="Hasebe M."/>
            <person name="Kawaguchi M."/>
        </authorList>
    </citation>
    <scope>NUCLEOTIDE SEQUENCE</scope>
    <source>
        <strain evidence="13">AT787</strain>
    </source>
</reference>
<dbReference type="InterPro" id="IPR029058">
    <property type="entry name" value="AB_hydrolase_fold"/>
</dbReference>
<dbReference type="PANTHER" id="PTHR15495">
    <property type="entry name" value="NEGATIVE REGULATOR OF VESICLE FORMATION-RELATED"/>
    <property type="match status" value="1"/>
</dbReference>
<feature type="domain" description="GPI inositol-deacylase transmembrane" evidence="12">
    <location>
        <begin position="651"/>
        <end position="917"/>
    </location>
</feature>
<sequence length="938" mass="102658">MSWMSPSYVFQSDFNASWTPLAGRYSLWLYREVGWDPNEPQGTPVLFIPGNAGSSHQVRSIASSATRQFYTSPYVVAPDFSSRKLKPLDFFAVEFNEDLSAFHGPTLESQITYTSRAITYILSRYPPNTPIIITGHSMGGIVANSLLPSPNISAIITMSAPHTLPPARFDSRIDKLYAKNQQILESDPTPVLSLCGGATDMMIPSESCILPTDSRGIHFRRTVFTSALEGAWTGVGHREMVWCHQVRWRVARAALELGAASLPAARGDILDAWLRDGHTLPPAPVPAHEGFTLSDPATYEIMPVANHLVLLRHRGTRTYLVPLPPVQHLQKTPVKAVVLVGLGSLPPIAPQHAAPLRVSVFFCSSPPDLEEEAVGPTCSPLKPTLLKLVPNPLPGTTFPVPGEGSDESEGVVVFEADLPAADDGKRWLGVRADDGDGRGWVVGGLSLREQVIDAPTTLSLLFKNAEVLFSDKTALRSRFIFPNILSHALIVYKYTAIKPEKEPWCSDPLLSPLISHTSNPVETHYFPVDAPDSRILLHSHAPAPYVASGQAAPRRSLDFVIYSSGTLGCNMLGFSISVDWSATLGRWASRYPTTLATWALGVVAVVLFTAWGAADTGAGVPSVQESLSNYSRHTCRKLLMMSFVVALLPLPADYYIGTGGEMFFAPIAPLLLLIASGLVFLSWWLLVLLMWPLGAISSLFGRSTIRESAGVRRSTVISMGLIFLLIFLFIPWQVAYFGCWLIHLFTCASSTREISSFKSSPAPGVTAILLIRVADANGEIQEDKPAEAQHHQAQRGPLPKHRIDNHNHNMHLLLLMTWLLPLVAPVLAVWVRTLATAGLTTPFDGDHDFLNVAPFLVLVDFASWNTGTLFERQRFERALSVRWVLAVLAGAAFFIGPRRAYSVFDAAKIAVGLIVVIRVGRRYWGGASWALDDSRVLR</sequence>
<dbReference type="Proteomes" id="UP001063166">
    <property type="component" value="Unassembled WGS sequence"/>
</dbReference>
<gene>
    <name evidence="13" type="primary">BST1</name>
    <name evidence="13" type="ORF">LshimejAT787_0110040</name>
</gene>
<keyword evidence="6 10" id="KW-0256">Endoplasmic reticulum</keyword>
<dbReference type="Pfam" id="PF07819">
    <property type="entry name" value="PGAP1"/>
    <property type="match status" value="1"/>
</dbReference>
<feature type="transmembrane region" description="Helical" evidence="10">
    <location>
        <begin position="849"/>
        <end position="867"/>
    </location>
</feature>
<evidence type="ECO:0000259" key="11">
    <source>
        <dbReference type="Pfam" id="PF07819"/>
    </source>
</evidence>
<keyword evidence="5 10" id="KW-0378">Hydrolase</keyword>
<dbReference type="PANTHER" id="PTHR15495:SF7">
    <property type="entry name" value="GPI INOSITOL-DEACYLASE"/>
    <property type="match status" value="1"/>
</dbReference>
<dbReference type="AlphaFoldDB" id="A0A9P3UK53"/>
<keyword evidence="8 10" id="KW-1133">Transmembrane helix</keyword>
<keyword evidence="9 10" id="KW-0472">Membrane</keyword>
<evidence type="ECO:0000313" key="14">
    <source>
        <dbReference type="Proteomes" id="UP001063166"/>
    </source>
</evidence>
<dbReference type="InterPro" id="IPR012908">
    <property type="entry name" value="PGAP1-ab_dom-like"/>
</dbReference>
<dbReference type="EC" id="3.1.-.-" evidence="10"/>
<keyword evidence="3 10" id="KW-0813">Transport</keyword>
<feature type="transmembrane region" description="Helical" evidence="10">
    <location>
        <begin position="901"/>
        <end position="919"/>
    </location>
</feature>
<feature type="transmembrane region" description="Helical" evidence="10">
    <location>
        <begin position="598"/>
        <end position="618"/>
    </location>
</feature>
<evidence type="ECO:0000256" key="5">
    <source>
        <dbReference type="ARBA" id="ARBA00022801"/>
    </source>
</evidence>
<dbReference type="EMBL" id="BRPK01000001">
    <property type="protein sequence ID" value="GLB34120.1"/>
    <property type="molecule type" value="Genomic_DNA"/>
</dbReference>
<dbReference type="Gene3D" id="3.40.50.1820">
    <property type="entry name" value="alpha/beta hydrolase"/>
    <property type="match status" value="1"/>
</dbReference>
<evidence type="ECO:0000256" key="3">
    <source>
        <dbReference type="ARBA" id="ARBA00022448"/>
    </source>
</evidence>
<comment type="similarity">
    <text evidence="2 10">Belongs to the GPI inositol-deacylase family.</text>
</comment>
<evidence type="ECO:0000256" key="4">
    <source>
        <dbReference type="ARBA" id="ARBA00022692"/>
    </source>
</evidence>
<feature type="transmembrane region" description="Helical" evidence="10">
    <location>
        <begin position="559"/>
        <end position="578"/>
    </location>
</feature>
<keyword evidence="14" id="KW-1185">Reference proteome</keyword>
<feature type="domain" description="GPI inositol-deacylase PGAP1-like alpha/beta" evidence="11">
    <location>
        <begin position="40"/>
        <end position="256"/>
    </location>
</feature>
<accession>A0A9P3UK53</accession>
<dbReference type="GO" id="GO:0006888">
    <property type="term" value="P:endoplasmic reticulum to Golgi vesicle-mediated transport"/>
    <property type="evidence" value="ECO:0007669"/>
    <property type="project" value="TreeGrafter"/>
</dbReference>
<name>A0A9P3UK53_LYOSH</name>
<evidence type="ECO:0000256" key="7">
    <source>
        <dbReference type="ARBA" id="ARBA00022927"/>
    </source>
</evidence>
<comment type="subcellular location">
    <subcellularLocation>
        <location evidence="1">Endoplasmic reticulum membrane</location>
        <topology evidence="1">Multi-pass membrane protein</topology>
    </subcellularLocation>
</comment>
<evidence type="ECO:0000256" key="8">
    <source>
        <dbReference type="ARBA" id="ARBA00022989"/>
    </source>
</evidence>
<dbReference type="Pfam" id="PF25140">
    <property type="entry name" value="PGAP1_TMD"/>
    <property type="match status" value="1"/>
</dbReference>
<evidence type="ECO:0000256" key="2">
    <source>
        <dbReference type="ARBA" id="ARBA00006931"/>
    </source>
</evidence>
<dbReference type="OrthoDB" id="348976at2759"/>
<protein>
    <recommendedName>
        <fullName evidence="10">GPI inositol-deacylase</fullName>
        <ecNumber evidence="10">3.1.-.-</ecNumber>
    </recommendedName>
</protein>
<dbReference type="GO" id="GO:0050185">
    <property type="term" value="F:phosphatidylinositol deacylase activity"/>
    <property type="evidence" value="ECO:0007669"/>
    <property type="project" value="TreeGrafter"/>
</dbReference>
<evidence type="ECO:0000256" key="1">
    <source>
        <dbReference type="ARBA" id="ARBA00004477"/>
    </source>
</evidence>
<feature type="transmembrane region" description="Helical" evidence="10">
    <location>
        <begin position="638"/>
        <end position="657"/>
    </location>
</feature>
<evidence type="ECO:0000259" key="12">
    <source>
        <dbReference type="Pfam" id="PF25140"/>
    </source>
</evidence>
<evidence type="ECO:0000313" key="13">
    <source>
        <dbReference type="EMBL" id="GLB34120.1"/>
    </source>
</evidence>
<keyword evidence="7 10" id="KW-0653">Protein transport</keyword>
<dbReference type="InterPro" id="IPR056824">
    <property type="entry name" value="PGAP1_TMD"/>
</dbReference>
<dbReference type="GO" id="GO:0005789">
    <property type="term" value="C:endoplasmic reticulum membrane"/>
    <property type="evidence" value="ECO:0007669"/>
    <property type="project" value="UniProtKB-SubCell"/>
</dbReference>
<feature type="transmembrane region" description="Helical" evidence="10">
    <location>
        <begin position="810"/>
        <end position="829"/>
    </location>
</feature>
<organism evidence="13 14">
    <name type="scientific">Lyophyllum shimeji</name>
    <name type="common">Hon-shimeji</name>
    <name type="synonym">Tricholoma shimeji</name>
    <dbReference type="NCBI Taxonomy" id="47721"/>
    <lineage>
        <taxon>Eukaryota</taxon>
        <taxon>Fungi</taxon>
        <taxon>Dikarya</taxon>
        <taxon>Basidiomycota</taxon>
        <taxon>Agaricomycotina</taxon>
        <taxon>Agaricomycetes</taxon>
        <taxon>Agaricomycetidae</taxon>
        <taxon>Agaricales</taxon>
        <taxon>Tricholomatineae</taxon>
        <taxon>Lyophyllaceae</taxon>
        <taxon>Lyophyllum</taxon>
    </lineage>
</organism>
<dbReference type="SUPFAM" id="SSF53474">
    <property type="entry name" value="alpha/beta-Hydrolases"/>
    <property type="match status" value="1"/>
</dbReference>